<keyword evidence="2" id="KW-1133">Transmembrane helix</keyword>
<feature type="compositionally biased region" description="Low complexity" evidence="1">
    <location>
        <begin position="457"/>
        <end position="472"/>
    </location>
</feature>
<accession>A0A286UBG6</accession>
<comment type="caution">
    <text evidence="5">The sequence shown here is derived from an EMBL/GenBank/DDBJ whole genome shotgun (WGS) entry which is preliminary data.</text>
</comment>
<keyword evidence="2" id="KW-0812">Transmembrane</keyword>
<sequence length="528" mass="58394">MLTKTSVHTYSTQTSTRWRTQSALLLFSVIAAMAIRHRLSAYLFALAISAVPVAYAHGHHAELTDEERNAPIDAILWIHMLLQCAVWGILFPLGMVLGMSRSRWHVPLQSVGFALTIGGYFLGHSHKGRMFPASIHGSFARFLYIPIAAQLALGVYLKLHIHEQTLRPWAVKAHGIVGKIYPILGWTQMLFGAITLRGYCRDGNLGQCLAHYIMGSAFIAYGIILAVLLLAGEAWIRRSGKSPEWWDSWVIMLWGIVNTFTEHHGKHWSHKDMQHTSLGVVWWAGGALGIWLSRNNQRSVVPSIIVILTGWAMSEHAQALELSTKVHSVFGYTLLLAGVTRIIEVCFIAPTFEKDSLASSSASSDSDRHSERTLALSTSGLGGEKENPRIAVAHAFRHFPPFLLIAAGFLFMSATDEEIQFIHSIDMDHVTYVLLLLSLAFVLYTFVLVLINTWGTSGRHASSSSSAQNSPDSRGEGDIELNKWYQRVPAGVVDGEGEEDARLVSPQFVIGEEQEHEEGHGHGHGLGR</sequence>
<dbReference type="PANTHER" id="PTHR31685">
    <property type="entry name" value="INTEGRAL MEMBRANE PROTEIN (AFU_ORTHOLOGUE AFUA_6G12730)-RELATED"/>
    <property type="match status" value="1"/>
</dbReference>
<keyword evidence="6" id="KW-1185">Reference proteome</keyword>
<dbReference type="STRING" id="2282107.A0A286UBG6"/>
<evidence type="ECO:0000313" key="6">
    <source>
        <dbReference type="Proteomes" id="UP000217199"/>
    </source>
</evidence>
<feature type="transmembrane region" description="Helical" evidence="2">
    <location>
        <begin position="211"/>
        <end position="232"/>
    </location>
</feature>
<dbReference type="Proteomes" id="UP000217199">
    <property type="component" value="Unassembled WGS sequence"/>
</dbReference>
<dbReference type="Pfam" id="PF10348">
    <property type="entry name" value="DUF2427"/>
    <property type="match status" value="1"/>
</dbReference>
<proteinExistence type="predicted"/>
<feature type="transmembrane region" description="Helical" evidence="2">
    <location>
        <begin position="142"/>
        <end position="159"/>
    </location>
</feature>
<evidence type="ECO:0000259" key="3">
    <source>
        <dbReference type="Pfam" id="PF10348"/>
    </source>
</evidence>
<dbReference type="InterPro" id="IPR018827">
    <property type="entry name" value="YTP1_C"/>
</dbReference>
<evidence type="ECO:0000313" key="5">
    <source>
        <dbReference type="EMBL" id="PAV16923.1"/>
    </source>
</evidence>
<dbReference type="OrthoDB" id="4137487at2759"/>
<keyword evidence="2" id="KW-0472">Membrane</keyword>
<feature type="transmembrane region" description="Helical" evidence="2">
    <location>
        <begin position="180"/>
        <end position="199"/>
    </location>
</feature>
<dbReference type="InterPro" id="IPR018825">
    <property type="entry name" value="DUF2427"/>
</dbReference>
<organism evidence="5 6">
    <name type="scientific">Pyrrhoderma noxium</name>
    <dbReference type="NCBI Taxonomy" id="2282107"/>
    <lineage>
        <taxon>Eukaryota</taxon>
        <taxon>Fungi</taxon>
        <taxon>Dikarya</taxon>
        <taxon>Basidiomycota</taxon>
        <taxon>Agaricomycotina</taxon>
        <taxon>Agaricomycetes</taxon>
        <taxon>Hymenochaetales</taxon>
        <taxon>Hymenochaetaceae</taxon>
        <taxon>Pyrrhoderma</taxon>
    </lineage>
</organism>
<feature type="transmembrane region" description="Helical" evidence="2">
    <location>
        <begin position="39"/>
        <end position="56"/>
    </location>
</feature>
<feature type="domain" description="DUF2427" evidence="3">
    <location>
        <begin position="63"/>
        <end position="160"/>
    </location>
</feature>
<feature type="transmembrane region" description="Helical" evidence="2">
    <location>
        <begin position="104"/>
        <end position="122"/>
    </location>
</feature>
<protein>
    <submittedName>
        <fullName evidence="5">Integral membrane</fullName>
    </submittedName>
</protein>
<evidence type="ECO:0000256" key="2">
    <source>
        <dbReference type="SAM" id="Phobius"/>
    </source>
</evidence>
<dbReference type="Pfam" id="PF10355">
    <property type="entry name" value="Ytp1"/>
    <property type="match status" value="1"/>
</dbReference>
<dbReference type="EMBL" id="NBII01000007">
    <property type="protein sequence ID" value="PAV16923.1"/>
    <property type="molecule type" value="Genomic_DNA"/>
</dbReference>
<feature type="region of interest" description="Disordered" evidence="1">
    <location>
        <begin position="457"/>
        <end position="476"/>
    </location>
</feature>
<feature type="transmembrane region" description="Helical" evidence="2">
    <location>
        <begin position="395"/>
        <end position="412"/>
    </location>
</feature>
<evidence type="ECO:0000256" key="1">
    <source>
        <dbReference type="SAM" id="MobiDB-lite"/>
    </source>
</evidence>
<feature type="region of interest" description="Disordered" evidence="1">
    <location>
        <begin position="359"/>
        <end position="383"/>
    </location>
</feature>
<dbReference type="PANTHER" id="PTHR31685:SF2">
    <property type="entry name" value="PROTEIN YTP1"/>
    <property type="match status" value="1"/>
</dbReference>
<dbReference type="AlphaFoldDB" id="A0A286UBG6"/>
<dbReference type="CDD" id="cd08760">
    <property type="entry name" value="Cyt_b561_FRRS1_like"/>
    <property type="match status" value="1"/>
</dbReference>
<evidence type="ECO:0000259" key="4">
    <source>
        <dbReference type="Pfam" id="PF10355"/>
    </source>
</evidence>
<reference evidence="5 6" key="1">
    <citation type="journal article" date="2017" name="Mol. Ecol.">
        <title>Comparative and population genomic landscape of Phellinus noxius: A hypervariable fungus causing root rot in trees.</title>
        <authorList>
            <person name="Chung C.L."/>
            <person name="Lee T.J."/>
            <person name="Akiba M."/>
            <person name="Lee H.H."/>
            <person name="Kuo T.H."/>
            <person name="Liu D."/>
            <person name="Ke H.M."/>
            <person name="Yokoi T."/>
            <person name="Roa M.B."/>
            <person name="Lu M.J."/>
            <person name="Chang Y.Y."/>
            <person name="Ann P.J."/>
            <person name="Tsai J.N."/>
            <person name="Chen C.Y."/>
            <person name="Tzean S.S."/>
            <person name="Ota Y."/>
            <person name="Hattori T."/>
            <person name="Sahashi N."/>
            <person name="Liou R.F."/>
            <person name="Kikuchi T."/>
            <person name="Tsai I.J."/>
        </authorList>
    </citation>
    <scope>NUCLEOTIDE SEQUENCE [LARGE SCALE GENOMIC DNA]</scope>
    <source>
        <strain evidence="5 6">FFPRI411160</strain>
    </source>
</reference>
<feature type="transmembrane region" description="Helical" evidence="2">
    <location>
        <begin position="76"/>
        <end position="97"/>
    </location>
</feature>
<name>A0A286UBG6_9AGAM</name>
<feature type="region of interest" description="Disordered" evidence="1">
    <location>
        <begin position="504"/>
        <end position="528"/>
    </location>
</feature>
<gene>
    <name evidence="5" type="ORF">PNOK_0698700</name>
</gene>
<feature type="transmembrane region" description="Helical" evidence="2">
    <location>
        <begin position="432"/>
        <end position="451"/>
    </location>
</feature>
<feature type="domain" description="Protein YTP1-like C-terminal" evidence="4">
    <location>
        <begin position="185"/>
        <end position="452"/>
    </location>
</feature>
<dbReference type="InParanoid" id="A0A286UBG6"/>